<evidence type="ECO:0000256" key="11">
    <source>
        <dbReference type="RuleBase" id="RU000419"/>
    </source>
</evidence>
<evidence type="ECO:0000256" key="2">
    <source>
        <dbReference type="ARBA" id="ARBA00004241"/>
    </source>
</evidence>
<accession>A0ABN2V247</accession>
<dbReference type="HAMAP" id="MF_00600">
    <property type="entry name" value="CH60"/>
    <property type="match status" value="1"/>
</dbReference>
<dbReference type="InterPro" id="IPR027410">
    <property type="entry name" value="TCP-1-like_intermed_sf"/>
</dbReference>
<comment type="subunit">
    <text evidence="9 11">Forms a cylinder of 14 subunits composed of two heptameric rings stacked back-to-back. Interacts with the co-chaperonin GroES.</text>
</comment>
<keyword evidence="13" id="KW-1185">Reference proteome</keyword>
<feature type="binding site" evidence="9">
    <location>
        <position position="416"/>
    </location>
    <ligand>
        <name>ATP</name>
        <dbReference type="ChEBI" id="CHEBI:30616"/>
    </ligand>
</feature>
<evidence type="ECO:0000256" key="8">
    <source>
        <dbReference type="ARBA" id="ARBA00025702"/>
    </source>
</evidence>
<dbReference type="InterPro" id="IPR001844">
    <property type="entry name" value="Cpn60/GroEL"/>
</dbReference>
<keyword evidence="4 9" id="KW-0547">Nucleotide-binding</keyword>
<dbReference type="Gene3D" id="1.10.560.10">
    <property type="entry name" value="GroEL-like equatorial domain"/>
    <property type="match status" value="1"/>
</dbReference>
<dbReference type="NCBIfam" id="NF009487">
    <property type="entry name" value="PRK12849.1"/>
    <property type="match status" value="1"/>
</dbReference>
<dbReference type="NCBIfam" id="NF000592">
    <property type="entry name" value="PRK00013.1"/>
    <property type="match status" value="1"/>
</dbReference>
<proteinExistence type="inferred from homology"/>
<name>A0ABN2V247_9ACTN</name>
<evidence type="ECO:0000256" key="10">
    <source>
        <dbReference type="RuleBase" id="RU000418"/>
    </source>
</evidence>
<evidence type="ECO:0000256" key="9">
    <source>
        <dbReference type="HAMAP-Rule" id="MF_00600"/>
    </source>
</evidence>
<evidence type="ECO:0000256" key="5">
    <source>
        <dbReference type="ARBA" id="ARBA00022840"/>
    </source>
</evidence>
<keyword evidence="7 9" id="KW-0413">Isomerase</keyword>
<dbReference type="CDD" id="cd03344">
    <property type="entry name" value="GroEL"/>
    <property type="match status" value="1"/>
</dbReference>
<evidence type="ECO:0000313" key="12">
    <source>
        <dbReference type="EMBL" id="GAA2049207.1"/>
    </source>
</evidence>
<dbReference type="InterPro" id="IPR002423">
    <property type="entry name" value="Cpn60/GroEL/TCP-1"/>
</dbReference>
<dbReference type="InterPro" id="IPR018370">
    <property type="entry name" value="Chaperonin_Cpn60_CS"/>
</dbReference>
<dbReference type="NCBIfam" id="TIGR02348">
    <property type="entry name" value="GroEL"/>
    <property type="match status" value="1"/>
</dbReference>
<dbReference type="SUPFAM" id="SSF54849">
    <property type="entry name" value="GroEL-intermediate domain like"/>
    <property type="match status" value="1"/>
</dbReference>
<evidence type="ECO:0000256" key="3">
    <source>
        <dbReference type="ARBA" id="ARBA00006607"/>
    </source>
</evidence>
<dbReference type="PANTHER" id="PTHR45633">
    <property type="entry name" value="60 KDA HEAT SHOCK PROTEIN, MITOCHONDRIAL"/>
    <property type="match status" value="1"/>
</dbReference>
<sequence length="541" mass="56831">MAKILKFDEDARRALERGVNQLADAVKVTIGPKGRNVVIDKKFGAPTITNDGVTIAREVEIEDAYENLGAQLVKEVATKTNDIAGDGTTTATVLAQALVREGLRNVAAGASPAALKKGIDAAVRAISDDLLATARPIDSKEDIAAVAALSAQDKQVGELIAQAMDKVGKDGVITVEESQTFGLELDFTEGMAFDKGYLSPYFVTDQERMEAVLDDPYILIHQGKISAIQDLLPLLEKIMQSGGASKPLLIIAEDVEGEALSTLVVNKIRGTFNAVAVKAPGFGDRRKAMLGDIATLTNATVISEEVGLKLEQAGLDVLGTARRVTVTKDDTTIVDGAGDTADVAGRVAQIKAEIEATDSDWDREKLQERLAKLAGGVCVIRVGAATEVELKEKKHRLEDAISATRAAVEEGIVPGGGASLVHAAKVLEGGLGKEGDEATGVAVVRRAVVEPLRWIAENAGLEGYVITSKVAELDKGEGYNAATGEYGDLVKAGVIDPVKVTRSALENAASIASLLLTTETLVVEKKEEEPEAPAGGHGHSH</sequence>
<dbReference type="EMBL" id="BAAANQ010000003">
    <property type="protein sequence ID" value="GAA2049207.1"/>
    <property type="molecule type" value="Genomic_DNA"/>
</dbReference>
<dbReference type="NCBIfam" id="NF009488">
    <property type="entry name" value="PRK12850.1"/>
    <property type="match status" value="1"/>
</dbReference>
<comment type="function">
    <text evidence="9 11">Together with its co-chaperonin GroES, plays an essential role in assisting protein folding. The GroEL-GroES system forms a nano-cage that allows encapsulation of the non-native substrate proteins and provides a physical environment optimized to promote and accelerate protein folding.</text>
</comment>
<organism evidence="12 13">
    <name type="scientific">Streptomyces cheonanensis</name>
    <dbReference type="NCBI Taxonomy" id="312720"/>
    <lineage>
        <taxon>Bacteria</taxon>
        <taxon>Bacillati</taxon>
        <taxon>Actinomycetota</taxon>
        <taxon>Actinomycetes</taxon>
        <taxon>Kitasatosporales</taxon>
        <taxon>Streptomycetaceae</taxon>
        <taxon>Streptomyces</taxon>
    </lineage>
</organism>
<dbReference type="InterPro" id="IPR027413">
    <property type="entry name" value="GROEL-like_equatorial_sf"/>
</dbReference>
<evidence type="ECO:0000256" key="6">
    <source>
        <dbReference type="ARBA" id="ARBA00023186"/>
    </source>
</evidence>
<gene>
    <name evidence="12" type="primary">groL_2</name>
    <name evidence="9" type="synonym">groEL</name>
    <name evidence="9" type="synonym">groL</name>
    <name evidence="12" type="ORF">GCM10009757_19890</name>
</gene>
<comment type="caution">
    <text evidence="12">The sequence shown here is derived from an EMBL/GenBank/DDBJ whole genome shotgun (WGS) entry which is preliminary data.</text>
</comment>
<dbReference type="PRINTS" id="PR00298">
    <property type="entry name" value="CHAPERONIN60"/>
</dbReference>
<dbReference type="EC" id="5.6.1.7" evidence="9"/>
<dbReference type="InterPro" id="IPR027409">
    <property type="entry name" value="GroEL-like_apical_dom_sf"/>
</dbReference>
<keyword evidence="6 9" id="KW-0143">Chaperone</keyword>
<evidence type="ECO:0000256" key="7">
    <source>
        <dbReference type="ARBA" id="ARBA00023235"/>
    </source>
</evidence>
<reference evidence="12 13" key="1">
    <citation type="journal article" date="2019" name="Int. J. Syst. Evol. Microbiol.">
        <title>The Global Catalogue of Microorganisms (GCM) 10K type strain sequencing project: providing services to taxonomists for standard genome sequencing and annotation.</title>
        <authorList>
            <consortium name="The Broad Institute Genomics Platform"/>
            <consortium name="The Broad Institute Genome Sequencing Center for Infectious Disease"/>
            <person name="Wu L."/>
            <person name="Ma J."/>
        </authorList>
    </citation>
    <scope>NUCLEOTIDE SEQUENCE [LARGE SCALE GENOMIC DNA]</scope>
    <source>
        <strain evidence="12 13">JCM 14549</strain>
    </source>
</reference>
<feature type="binding site" evidence="9">
    <location>
        <position position="496"/>
    </location>
    <ligand>
        <name>ATP</name>
        <dbReference type="ChEBI" id="CHEBI:30616"/>
    </ligand>
</feature>
<protein>
    <recommendedName>
        <fullName evidence="9">Chaperonin GroEL</fullName>
        <ecNumber evidence="9">5.6.1.7</ecNumber>
    </recommendedName>
    <alternativeName>
        <fullName evidence="9">60 kDa chaperonin</fullName>
    </alternativeName>
    <alternativeName>
        <fullName evidence="9">Chaperonin-60</fullName>
        <shortName evidence="9">Cpn60</shortName>
    </alternativeName>
</protein>
<keyword evidence="9" id="KW-0963">Cytoplasm</keyword>
<comment type="similarity">
    <text evidence="3 9 10">Belongs to the chaperonin (HSP60) family.</text>
</comment>
<dbReference type="NCBIfam" id="NF009489">
    <property type="entry name" value="PRK12851.1"/>
    <property type="match status" value="1"/>
</dbReference>
<dbReference type="SUPFAM" id="SSF52029">
    <property type="entry name" value="GroEL apical domain-like"/>
    <property type="match status" value="1"/>
</dbReference>
<dbReference type="Gene3D" id="3.30.260.10">
    <property type="entry name" value="TCP-1-like chaperonin intermediate domain"/>
    <property type="match status" value="1"/>
</dbReference>
<keyword evidence="5 9" id="KW-0067">ATP-binding</keyword>
<dbReference type="PROSITE" id="PS00296">
    <property type="entry name" value="CHAPERONINS_CPN60"/>
    <property type="match status" value="1"/>
</dbReference>
<dbReference type="Proteomes" id="UP001403094">
    <property type="component" value="Unassembled WGS sequence"/>
</dbReference>
<evidence type="ECO:0000256" key="4">
    <source>
        <dbReference type="ARBA" id="ARBA00022741"/>
    </source>
</evidence>
<feature type="binding site" evidence="9">
    <location>
        <begin position="29"/>
        <end position="32"/>
    </location>
    <ligand>
        <name>ATP</name>
        <dbReference type="ChEBI" id="CHEBI:30616"/>
    </ligand>
</feature>
<dbReference type="RefSeq" id="WP_019431599.1">
    <property type="nucleotide sequence ID" value="NZ_BAAANQ010000003.1"/>
</dbReference>
<evidence type="ECO:0000313" key="13">
    <source>
        <dbReference type="Proteomes" id="UP001403094"/>
    </source>
</evidence>
<dbReference type="SUPFAM" id="SSF48592">
    <property type="entry name" value="GroEL equatorial domain-like"/>
    <property type="match status" value="1"/>
</dbReference>
<comment type="subcellular location">
    <subcellularLocation>
        <location evidence="2">Cell surface</location>
    </subcellularLocation>
    <subcellularLocation>
        <location evidence="9">Cytoplasm</location>
    </subcellularLocation>
    <subcellularLocation>
        <location evidence="8">Secreted</location>
        <location evidence="8">Capsule</location>
    </subcellularLocation>
    <subcellularLocation>
        <location evidence="1">Secreted</location>
        <location evidence="1">Cell wall</location>
    </subcellularLocation>
</comment>
<dbReference type="Gene3D" id="3.50.7.10">
    <property type="entry name" value="GroEL"/>
    <property type="match status" value="1"/>
</dbReference>
<feature type="binding site" evidence="9">
    <location>
        <begin position="86"/>
        <end position="90"/>
    </location>
    <ligand>
        <name>ATP</name>
        <dbReference type="ChEBI" id="CHEBI:30616"/>
    </ligand>
</feature>
<comment type="caution">
    <text evidence="9">Lacks conserved residue(s) required for the propagation of feature annotation.</text>
</comment>
<dbReference type="Pfam" id="PF00118">
    <property type="entry name" value="Cpn60_TCP1"/>
    <property type="match status" value="1"/>
</dbReference>
<evidence type="ECO:0000256" key="1">
    <source>
        <dbReference type="ARBA" id="ARBA00004191"/>
    </source>
</evidence>
<feature type="binding site" evidence="9">
    <location>
        <begin position="480"/>
        <end position="482"/>
    </location>
    <ligand>
        <name>ATP</name>
        <dbReference type="ChEBI" id="CHEBI:30616"/>
    </ligand>
</feature>